<comment type="caution">
    <text evidence="2">The sequence shown here is derived from an EMBL/GenBank/DDBJ whole genome shotgun (WGS) entry which is preliminary data.</text>
</comment>
<name>A0A2A2EVL6_9GAMM</name>
<accession>A0A2A2EVL6</accession>
<dbReference type="AlphaFoldDB" id="A0A2A2EVL6"/>
<protein>
    <submittedName>
        <fullName evidence="2">Uncharacterized protein</fullName>
    </submittedName>
</protein>
<proteinExistence type="predicted"/>
<feature type="compositionally biased region" description="Basic and acidic residues" evidence="1">
    <location>
        <begin position="27"/>
        <end position="41"/>
    </location>
</feature>
<reference evidence="2 3" key="1">
    <citation type="submission" date="2017-08" db="EMBL/GenBank/DDBJ databases">
        <title>Halomonas alkalisoli sp. nov., isolated from saline alkaline soil.</title>
        <authorList>
            <person name="Wang D."/>
            <person name="Zhang G."/>
        </authorList>
    </citation>
    <scope>NUCLEOTIDE SEQUENCE [LARGE SCALE GENOMIC DNA]</scope>
    <source>
        <strain evidence="2 3">WRN001</strain>
    </source>
</reference>
<gene>
    <name evidence="2" type="ORF">CK498_09535</name>
</gene>
<keyword evidence="3" id="KW-1185">Reference proteome</keyword>
<evidence type="ECO:0000313" key="3">
    <source>
        <dbReference type="Proteomes" id="UP000217771"/>
    </source>
</evidence>
<dbReference type="EMBL" id="NSKB01000003">
    <property type="protein sequence ID" value="PAU77461.1"/>
    <property type="molecule type" value="Genomic_DNA"/>
</dbReference>
<evidence type="ECO:0000256" key="1">
    <source>
        <dbReference type="SAM" id="MobiDB-lite"/>
    </source>
</evidence>
<evidence type="ECO:0000313" key="2">
    <source>
        <dbReference type="EMBL" id="PAU77461.1"/>
    </source>
</evidence>
<dbReference type="Proteomes" id="UP000217771">
    <property type="component" value="Unassembled WGS sequence"/>
</dbReference>
<organism evidence="2 3">
    <name type="scientific">Halomonas salipaludis</name>
    <dbReference type="NCBI Taxonomy" id="2032625"/>
    <lineage>
        <taxon>Bacteria</taxon>
        <taxon>Pseudomonadati</taxon>
        <taxon>Pseudomonadota</taxon>
        <taxon>Gammaproteobacteria</taxon>
        <taxon>Oceanospirillales</taxon>
        <taxon>Halomonadaceae</taxon>
        <taxon>Halomonas</taxon>
    </lineage>
</organism>
<feature type="region of interest" description="Disordered" evidence="1">
    <location>
        <begin position="1"/>
        <end position="41"/>
    </location>
</feature>
<feature type="compositionally biased region" description="Basic and acidic residues" evidence="1">
    <location>
        <begin position="1"/>
        <end position="12"/>
    </location>
</feature>
<sequence>MIKRPLERRAPNPRENQPVRISRSSGGRRDKHNEPAHTEKQIEGTLIMLIYSGRHTKAATLFAEARRMLPGVDPWQMDRVANRLATKLKENGIEQ</sequence>